<feature type="region of interest" description="Disordered" evidence="4">
    <location>
        <begin position="967"/>
        <end position="992"/>
    </location>
</feature>
<dbReference type="InterPro" id="IPR053004">
    <property type="entry name" value="MAGUK_Signaling_Regulators"/>
</dbReference>
<feature type="region of interest" description="Disordered" evidence="4">
    <location>
        <begin position="1175"/>
        <end position="1261"/>
    </location>
</feature>
<feature type="domain" description="PDZ" evidence="7">
    <location>
        <begin position="695"/>
        <end position="767"/>
    </location>
</feature>
<evidence type="ECO:0000256" key="3">
    <source>
        <dbReference type="SAM" id="Coils"/>
    </source>
</evidence>
<dbReference type="SMART" id="SM00072">
    <property type="entry name" value="GuKc"/>
    <property type="match status" value="1"/>
</dbReference>
<dbReference type="Proteomes" id="UP000225706">
    <property type="component" value="Unassembled WGS sequence"/>
</dbReference>
<feature type="region of interest" description="Disordered" evidence="4">
    <location>
        <begin position="1009"/>
        <end position="1135"/>
    </location>
</feature>
<dbReference type="PROSITE" id="PS50209">
    <property type="entry name" value="CARD"/>
    <property type="match status" value="1"/>
</dbReference>
<feature type="compositionally biased region" description="Low complexity" evidence="4">
    <location>
        <begin position="1244"/>
        <end position="1261"/>
    </location>
</feature>
<feature type="domain" description="Guanylate kinase-like" evidence="6">
    <location>
        <begin position="1695"/>
        <end position="1840"/>
    </location>
</feature>
<dbReference type="STRING" id="50429.A0A2B4SI45"/>
<feature type="coiled-coil region" evidence="3">
    <location>
        <begin position="145"/>
        <end position="179"/>
    </location>
</feature>
<dbReference type="Gene3D" id="3.40.50.300">
    <property type="entry name" value="P-loop containing nucleotide triphosphate hydrolases"/>
    <property type="match status" value="1"/>
</dbReference>
<dbReference type="Gene3D" id="2.30.42.10">
    <property type="match status" value="4"/>
</dbReference>
<feature type="coiled-coil region" evidence="3">
    <location>
        <begin position="621"/>
        <end position="648"/>
    </location>
</feature>
<feature type="coiled-coil region" evidence="3">
    <location>
        <begin position="421"/>
        <end position="592"/>
    </location>
</feature>
<dbReference type="SUPFAM" id="SSF52540">
    <property type="entry name" value="P-loop containing nucleoside triphosphate hydrolases"/>
    <property type="match status" value="1"/>
</dbReference>
<feature type="domain" description="PDZ" evidence="7">
    <location>
        <begin position="791"/>
        <end position="862"/>
    </location>
</feature>
<dbReference type="CDD" id="cd01671">
    <property type="entry name" value="CARD"/>
    <property type="match status" value="1"/>
</dbReference>
<protein>
    <submittedName>
        <fullName evidence="9">Disks large-like 5</fullName>
    </submittedName>
</protein>
<dbReference type="InterPro" id="IPR001315">
    <property type="entry name" value="CARD"/>
</dbReference>
<name>A0A2B4SI45_STYPI</name>
<evidence type="ECO:0000259" key="6">
    <source>
        <dbReference type="PROSITE" id="PS50052"/>
    </source>
</evidence>
<feature type="compositionally biased region" description="Basic and acidic residues" evidence="4">
    <location>
        <begin position="100"/>
        <end position="116"/>
    </location>
</feature>
<keyword evidence="3" id="KW-0175">Coiled coil</keyword>
<dbReference type="GO" id="GO:0005886">
    <property type="term" value="C:plasma membrane"/>
    <property type="evidence" value="ECO:0007669"/>
    <property type="project" value="TreeGrafter"/>
</dbReference>
<proteinExistence type="predicted"/>
<feature type="compositionally biased region" description="Polar residues" evidence="4">
    <location>
        <begin position="1393"/>
        <end position="1407"/>
    </location>
</feature>
<evidence type="ECO:0000259" key="8">
    <source>
        <dbReference type="PROSITE" id="PS50209"/>
    </source>
</evidence>
<dbReference type="Gene3D" id="2.30.30.40">
    <property type="entry name" value="SH3 Domains"/>
    <property type="match status" value="1"/>
</dbReference>
<dbReference type="EMBL" id="LSMT01000088">
    <property type="protein sequence ID" value="PFX28197.1"/>
    <property type="molecule type" value="Genomic_DNA"/>
</dbReference>
<dbReference type="PANTHER" id="PTHR46360:SF1">
    <property type="entry name" value="DISKS LARGE HOMOLOG 5"/>
    <property type="match status" value="1"/>
</dbReference>
<keyword evidence="1 2" id="KW-0728">SH3 domain</keyword>
<organism evidence="9 10">
    <name type="scientific">Stylophora pistillata</name>
    <name type="common">Smooth cauliflower coral</name>
    <dbReference type="NCBI Taxonomy" id="50429"/>
    <lineage>
        <taxon>Eukaryota</taxon>
        <taxon>Metazoa</taxon>
        <taxon>Cnidaria</taxon>
        <taxon>Anthozoa</taxon>
        <taxon>Hexacorallia</taxon>
        <taxon>Scleractinia</taxon>
        <taxon>Astrocoeniina</taxon>
        <taxon>Pocilloporidae</taxon>
        <taxon>Stylophora</taxon>
    </lineage>
</organism>
<dbReference type="SUPFAM" id="SSF50044">
    <property type="entry name" value="SH3-domain"/>
    <property type="match status" value="1"/>
</dbReference>
<feature type="region of interest" description="Disordered" evidence="4">
    <location>
        <begin position="98"/>
        <end position="117"/>
    </location>
</feature>
<sequence>MEEGYKKVIERNRDKFRRAVTVERLFSPLVVSSVVTSDEAQAIQSEHPTQRVDRLLDVIQRKDYEKFKKFCVVLETTYPYMLNCMFLAVEPPTTIASSHIRTDQGKTSDGDSDAPRHMQCFGSSRRVNVGRSTSMTGHDLCKDRVLGLKNELKTVKRDLEKVTAQLHESEAERDAYKKINDLKNGERLHIDNNSNIPIGNSQGNERDEEFTRLKKQYVECLKELEMLRYEHSEMTTKYDAVCQQCESGRKYKMLFHREQRKFEETNLEREKLKQEYEEIVLLREREKIELSEIRNNQQYEEFHSGNTLFDKYESHKKEFQNPSDSHQDWRSKYNHMYKSYQNLETDYSALKIQFEGLLHEHDSLNVERNGLKQQVEAAINKYDKAVKDRDTALKTLYQIQQEREHEQEQVMTIQVKTAKDIAKLTEERNAALNEYRLVMSERDTVHQEIEKLHDELTNLQKTNENLQKDYSKLQNHLHDTQGELSLLMEEREQGSKEVFTLKESLDQAFLEKDNVDKELEKVHEEYEMLKQERNVARRERSEAIIHRDKILKECFEIRQKHQLVLKGENKEMDALKKQFEVLSKELTNALHDVEVVKARRDWAMLERDKVIQDRDSFKIRFDKMQHERDQAVSDLAELLRESDAMKRKQGEVVTELLELRSHIEMQLNRENLSQELVSSRDSAIDSDSTEWETESVVLERMNLDDDLGIAIAGGRDTPAIPNDSSIVITNVAKGSIADGKLRVNDCVLKVNNIDLTNVEYRTAVQAISRGEVVNMTVKRKRRLGSRPVLLPVSLMLTSNRELGIRVDSTNHISSIIPGSVAADEKTIAVGDKIITINGKSVENLSQPEVEQLLSMSLVRLTLQKLSSTSSRPQVLQSLLNEVNDKISRENNICREAKLTRERITNSGSLNEFQMSQQGSSSAYYSGKSSPLPDDQISSTPESISEPAIHSLSSTPLFEDIREGLCNKQTDSSDLSTEEGRAPHLVTTTAGSTSRPKTFVRFRKSKMFPSPLTQSRDLSMSFQKERPVPPMRSCSYMSAITSPSQGDNNNSSQEDNVHALSSSPVHYPSKSLREPPVVIARKKKDSYFRNGSRPQSAPSARNYQVAGSPASSSFGRYSSHEDPLALTPSKTNIPGPPVTVAVFRSTSIPTYTASSHSVQSFGGVHAVSQQCLPVNCQSKQRHSKQQTHAHSAPRSRHSRQGSTHSTEGEERKTRHLSLYDFDPSTNAEGVYRISSPTSKSQRTAGYSNGSGSVSSTYSISSGHTTPVVIPSTPIVPGTEESPALAFDFSGQLASKEEDLLNIDYEPRRVFIEKKDTLGISIAAGCQGGVFVCSVNEGSVAARAGLKYGDQLLEYNGVNLRCATYEQAAMILKQSGNSVTILAQFNPEKFKETTESLSSQSEASTTCGTPVNKKKHSREGSSNTPPIRRNGGILPIIDNEPPGDLRYVFFTKSPSSLGFNIAGGNAMGIFVSEIQADDEAISSSGLSVGDHILEFNNVDLTSVTAEQAMLELCKPSETVQILAQYNPAKFNSLRDQPGDSFYVRALFDRATNTKGDLNFKKGDILYVTDTMYNGHMGCWRACLVNEEDAQRREIGMVPSRMKAEQEILLRRSLALAHGDEYKLSGRRSFFRRSKKGTHGSSVNHSREGSDSATSITTSCTDLGIASYQTVEKLDSHIPRAVILFGPLVDALYEKLCEEVPYKFVQCKPEIVNLPEEKVEKGIADGTFVDYSWKGHQLSCTTMASIKQVTDKHCLLDVSPSTVERLHALQVYPIILFVKFKSHKHIRDQKDGRYVREKMSPRHAKELFESSNKMERELKHLFNGVVHGSNLSNVCSQIQEMVEEQQKKTVWVPLSSV</sequence>
<keyword evidence="10" id="KW-1185">Reference proteome</keyword>
<dbReference type="Gene3D" id="6.10.250.3110">
    <property type="match status" value="1"/>
</dbReference>
<evidence type="ECO:0000256" key="2">
    <source>
        <dbReference type="PROSITE-ProRule" id="PRU00192"/>
    </source>
</evidence>
<comment type="caution">
    <text evidence="9">The sequence shown here is derived from an EMBL/GenBank/DDBJ whole genome shotgun (WGS) entry which is preliminary data.</text>
</comment>
<feature type="compositionally biased region" description="Polar residues" evidence="4">
    <location>
        <begin position="1034"/>
        <end position="1063"/>
    </location>
</feature>
<feature type="domain" description="CARD" evidence="8">
    <location>
        <begin position="1"/>
        <end position="89"/>
    </location>
</feature>
<dbReference type="PROSITE" id="PS50002">
    <property type="entry name" value="SH3"/>
    <property type="match status" value="1"/>
</dbReference>
<dbReference type="PROSITE" id="PS50052">
    <property type="entry name" value="GUANYLATE_KINASE_2"/>
    <property type="match status" value="1"/>
</dbReference>
<feature type="region of interest" description="Disordered" evidence="4">
    <location>
        <begin position="908"/>
        <end position="952"/>
    </location>
</feature>
<dbReference type="Gene3D" id="1.10.533.10">
    <property type="entry name" value="Death Domain, Fas"/>
    <property type="match status" value="1"/>
</dbReference>
<dbReference type="OrthoDB" id="10067129at2759"/>
<feature type="compositionally biased region" description="Low complexity" evidence="4">
    <location>
        <begin position="915"/>
        <end position="929"/>
    </location>
</feature>
<dbReference type="SMART" id="SM00326">
    <property type="entry name" value="SH3"/>
    <property type="match status" value="1"/>
</dbReference>
<feature type="region of interest" description="Disordered" evidence="4">
    <location>
        <begin position="1391"/>
        <end position="1433"/>
    </location>
</feature>
<dbReference type="InterPro" id="IPR008144">
    <property type="entry name" value="Guanylate_kin-like_dom"/>
</dbReference>
<dbReference type="InterPro" id="IPR027417">
    <property type="entry name" value="P-loop_NTPase"/>
</dbReference>
<feature type="coiled-coil region" evidence="3">
    <location>
        <begin position="340"/>
        <end position="388"/>
    </location>
</feature>
<feature type="compositionally biased region" description="Polar residues" evidence="4">
    <location>
        <begin position="1010"/>
        <end position="1021"/>
    </location>
</feature>
<dbReference type="SMART" id="SM00228">
    <property type="entry name" value="PDZ"/>
    <property type="match status" value="4"/>
</dbReference>
<dbReference type="PROSITE" id="PS50106">
    <property type="entry name" value="PDZ"/>
    <property type="match status" value="4"/>
</dbReference>
<dbReference type="Pfam" id="PF00625">
    <property type="entry name" value="Guanylate_kin"/>
    <property type="match status" value="1"/>
</dbReference>
<dbReference type="SUPFAM" id="SSF47986">
    <property type="entry name" value="DEATH domain"/>
    <property type="match status" value="1"/>
</dbReference>
<feature type="compositionally biased region" description="Polar residues" evidence="4">
    <location>
        <begin position="1091"/>
        <end position="1101"/>
    </location>
</feature>
<dbReference type="GO" id="GO:0035331">
    <property type="term" value="P:negative regulation of hippo signaling"/>
    <property type="evidence" value="ECO:0007669"/>
    <property type="project" value="TreeGrafter"/>
</dbReference>
<evidence type="ECO:0000313" key="10">
    <source>
        <dbReference type="Proteomes" id="UP000225706"/>
    </source>
</evidence>
<feature type="compositionally biased region" description="Polar residues" evidence="4">
    <location>
        <begin position="1233"/>
        <end position="1243"/>
    </location>
</feature>
<dbReference type="InterPro" id="IPR001478">
    <property type="entry name" value="PDZ"/>
</dbReference>
<feature type="domain" description="SH3" evidence="5">
    <location>
        <begin position="1536"/>
        <end position="1605"/>
    </location>
</feature>
<evidence type="ECO:0000256" key="4">
    <source>
        <dbReference type="SAM" id="MobiDB-lite"/>
    </source>
</evidence>
<feature type="domain" description="PDZ" evidence="7">
    <location>
        <begin position="1298"/>
        <end position="1385"/>
    </location>
</feature>
<evidence type="ECO:0000259" key="7">
    <source>
        <dbReference type="PROSITE" id="PS50106"/>
    </source>
</evidence>
<feature type="region of interest" description="Disordered" evidence="4">
    <location>
        <begin position="1631"/>
        <end position="1652"/>
    </location>
</feature>
<dbReference type="Pfam" id="PF00595">
    <property type="entry name" value="PDZ"/>
    <property type="match status" value="4"/>
</dbReference>
<dbReference type="SUPFAM" id="SSF50156">
    <property type="entry name" value="PDZ domain-like"/>
    <property type="match status" value="4"/>
</dbReference>
<dbReference type="InterPro" id="IPR011029">
    <property type="entry name" value="DEATH-like_dom_sf"/>
</dbReference>
<dbReference type="InterPro" id="IPR036034">
    <property type="entry name" value="PDZ_sf"/>
</dbReference>
<evidence type="ECO:0000256" key="1">
    <source>
        <dbReference type="ARBA" id="ARBA00022443"/>
    </source>
</evidence>
<dbReference type="InterPro" id="IPR001452">
    <property type="entry name" value="SH3_domain"/>
</dbReference>
<dbReference type="InterPro" id="IPR008145">
    <property type="entry name" value="GK/Ca_channel_bsu"/>
</dbReference>
<dbReference type="GO" id="GO:0042981">
    <property type="term" value="P:regulation of apoptotic process"/>
    <property type="evidence" value="ECO:0007669"/>
    <property type="project" value="InterPro"/>
</dbReference>
<reference evidence="10" key="1">
    <citation type="journal article" date="2017" name="bioRxiv">
        <title>Comparative analysis of the genomes of Stylophora pistillata and Acropora digitifera provides evidence for extensive differences between species of corals.</title>
        <authorList>
            <person name="Voolstra C.R."/>
            <person name="Li Y."/>
            <person name="Liew Y.J."/>
            <person name="Baumgarten S."/>
            <person name="Zoccola D."/>
            <person name="Flot J.-F."/>
            <person name="Tambutte S."/>
            <person name="Allemand D."/>
            <person name="Aranda M."/>
        </authorList>
    </citation>
    <scope>NUCLEOTIDE SEQUENCE [LARGE SCALE GENOMIC DNA]</scope>
</reference>
<feature type="domain" description="PDZ" evidence="7">
    <location>
        <begin position="1445"/>
        <end position="1525"/>
    </location>
</feature>
<evidence type="ECO:0000313" key="9">
    <source>
        <dbReference type="EMBL" id="PFX28197.1"/>
    </source>
</evidence>
<feature type="coiled-coil region" evidence="3">
    <location>
        <begin position="255"/>
        <end position="289"/>
    </location>
</feature>
<dbReference type="PANTHER" id="PTHR46360">
    <property type="entry name" value="DISKS LARGE HOMOLOG 5"/>
    <property type="match status" value="1"/>
</dbReference>
<dbReference type="InterPro" id="IPR036028">
    <property type="entry name" value="SH3-like_dom_sf"/>
</dbReference>
<gene>
    <name evidence="9" type="primary">DLG5</name>
    <name evidence="9" type="ORF">AWC38_SpisGene7086</name>
</gene>
<evidence type="ECO:0000259" key="5">
    <source>
        <dbReference type="PROSITE" id="PS50002"/>
    </source>
</evidence>
<feature type="compositionally biased region" description="Basic residues" evidence="4">
    <location>
        <begin position="1178"/>
        <end position="1198"/>
    </location>
</feature>
<accession>A0A2B4SI45</accession>